<gene>
    <name evidence="3" type="ORF">N475_00440</name>
</gene>
<dbReference type="PATRIC" id="fig|1365250.3.peg.941"/>
<name>A0A162A2Z8_9GAMM</name>
<protein>
    <submittedName>
        <fullName evidence="3">Uncharacterized protein</fullName>
    </submittedName>
</protein>
<evidence type="ECO:0000256" key="1">
    <source>
        <dbReference type="ARBA" id="ARBA00008270"/>
    </source>
</evidence>
<dbReference type="GO" id="GO:0016853">
    <property type="term" value="F:isomerase activity"/>
    <property type="evidence" value="ECO:0007669"/>
    <property type="project" value="UniProtKB-KW"/>
</dbReference>
<dbReference type="InterPro" id="IPR003719">
    <property type="entry name" value="Phenazine_PhzF-like"/>
</dbReference>
<dbReference type="EMBL" id="AUYB01000081">
    <property type="protein sequence ID" value="KZN43079.1"/>
    <property type="molecule type" value="Genomic_DNA"/>
</dbReference>
<comment type="similarity">
    <text evidence="1">Belongs to the PhzF family.</text>
</comment>
<dbReference type="Pfam" id="PF02567">
    <property type="entry name" value="PhzC-PhzF"/>
    <property type="match status" value="1"/>
</dbReference>
<organism evidence="3 4">
    <name type="scientific">Pseudoalteromonas luteoviolacea DSM 6061</name>
    <dbReference type="NCBI Taxonomy" id="1365250"/>
    <lineage>
        <taxon>Bacteria</taxon>
        <taxon>Pseudomonadati</taxon>
        <taxon>Pseudomonadota</taxon>
        <taxon>Gammaproteobacteria</taxon>
        <taxon>Alteromonadales</taxon>
        <taxon>Pseudoalteromonadaceae</taxon>
        <taxon>Pseudoalteromonas</taxon>
    </lineage>
</organism>
<proteinExistence type="inferred from homology"/>
<dbReference type="Gene3D" id="3.10.310.10">
    <property type="entry name" value="Diaminopimelate Epimerase, Chain A, domain 1"/>
    <property type="match status" value="2"/>
</dbReference>
<dbReference type="GO" id="GO:0005737">
    <property type="term" value="C:cytoplasm"/>
    <property type="evidence" value="ECO:0007669"/>
    <property type="project" value="TreeGrafter"/>
</dbReference>
<keyword evidence="2" id="KW-0413">Isomerase</keyword>
<evidence type="ECO:0000256" key="2">
    <source>
        <dbReference type="ARBA" id="ARBA00023235"/>
    </source>
</evidence>
<accession>A0A162A2Z8</accession>
<dbReference type="PIRSF" id="PIRSF016184">
    <property type="entry name" value="PhzC_PhzF"/>
    <property type="match status" value="1"/>
</dbReference>
<evidence type="ECO:0000313" key="4">
    <source>
        <dbReference type="Proteomes" id="UP000076643"/>
    </source>
</evidence>
<dbReference type="AlphaFoldDB" id="A0A162A2Z8"/>
<keyword evidence="4" id="KW-1185">Reference proteome</keyword>
<evidence type="ECO:0000313" key="3">
    <source>
        <dbReference type="EMBL" id="KZN43079.1"/>
    </source>
</evidence>
<dbReference type="PANTHER" id="PTHR13774:SF17">
    <property type="entry name" value="PHENAZINE BIOSYNTHESIS-LIKE DOMAIN-CONTAINING PROTEIN"/>
    <property type="match status" value="1"/>
</dbReference>
<comment type="caution">
    <text evidence="3">The sequence shown here is derived from an EMBL/GenBank/DDBJ whole genome shotgun (WGS) entry which is preliminary data.</text>
</comment>
<dbReference type="SUPFAM" id="SSF54506">
    <property type="entry name" value="Diaminopimelate epimerase-like"/>
    <property type="match status" value="1"/>
</dbReference>
<sequence length="262" mass="29661">MDRCFVRQVFSLDPYLGNLASVYLCTRLTEYEDTKFLQAVAISNASPATAFVFVNDTGPHLIRWFSPHSEIQFCGHATLAAADVLKSLLSIHQNKQYFQAKNHKICITHKTAEQYVMHLPQAQLEPSSPSDAILETLNAKAISLKQTQPKDGYLIVQLQDKDKILNFDFDEAKFSQLTRRALLVTSVEAQEPKSVYFRYFAPQYGKKEDPATGSAGPLLAAFWRLPVNQIYNCYQLSSKGAYYQVSHNQSTVCIYGHVRQPR</sequence>
<dbReference type="Proteomes" id="UP000076643">
    <property type="component" value="Unassembled WGS sequence"/>
</dbReference>
<reference evidence="3 4" key="1">
    <citation type="submission" date="2013-07" db="EMBL/GenBank/DDBJ databases">
        <title>Comparative Genomic and Metabolomic Analysis of Twelve Strains of Pseudoalteromonas luteoviolacea.</title>
        <authorList>
            <person name="Vynne N.G."/>
            <person name="Mansson M."/>
            <person name="Gram L."/>
        </authorList>
    </citation>
    <scope>NUCLEOTIDE SEQUENCE [LARGE SCALE GENOMIC DNA]</scope>
    <source>
        <strain evidence="3 4">DSM 6061</strain>
    </source>
</reference>
<dbReference type="RefSeq" id="WP_063364751.1">
    <property type="nucleotide sequence ID" value="NZ_AQHB01000022.1"/>
</dbReference>
<dbReference type="PANTHER" id="PTHR13774">
    <property type="entry name" value="PHENAZINE BIOSYNTHESIS PROTEIN"/>
    <property type="match status" value="1"/>
</dbReference>